<dbReference type="Pfam" id="PF16258">
    <property type="entry name" value="DUF4912"/>
    <property type="match status" value="1"/>
</dbReference>
<proteinExistence type="predicted"/>
<dbReference type="EMBL" id="BOQE01000001">
    <property type="protein sequence ID" value="GIM45075.1"/>
    <property type="molecule type" value="Genomic_DNA"/>
</dbReference>
<comment type="caution">
    <text evidence="1">The sequence shown here is derived from an EMBL/GenBank/DDBJ whole genome shotgun (WGS) entry which is preliminary data.</text>
</comment>
<protein>
    <recommendedName>
        <fullName evidence="3">DUF4912 domain-containing protein</fullName>
    </recommendedName>
</protein>
<accession>A0AAV4LBG7</accession>
<dbReference type="RefSeq" id="WP_282198308.1">
    <property type="nucleotide sequence ID" value="NZ_BOQE01000001.1"/>
</dbReference>
<dbReference type="InterPro" id="IPR032585">
    <property type="entry name" value="DUF4912"/>
</dbReference>
<gene>
    <name evidence="1" type="ORF">DNHGIG_06240</name>
</gene>
<evidence type="ECO:0000313" key="1">
    <source>
        <dbReference type="EMBL" id="GIM45075.1"/>
    </source>
</evidence>
<dbReference type="AlphaFoldDB" id="A0AAV4LBG7"/>
<name>A0AAV4LBG7_9BACL</name>
<keyword evidence="2" id="KW-1185">Reference proteome</keyword>
<evidence type="ECO:0008006" key="3">
    <source>
        <dbReference type="Google" id="ProtNLM"/>
    </source>
</evidence>
<organism evidence="1 2">
    <name type="scientific">Collibacillus ludicampi</name>
    <dbReference type="NCBI Taxonomy" id="2771369"/>
    <lineage>
        <taxon>Bacteria</taxon>
        <taxon>Bacillati</taxon>
        <taxon>Bacillota</taxon>
        <taxon>Bacilli</taxon>
        <taxon>Bacillales</taxon>
        <taxon>Alicyclobacillaceae</taxon>
        <taxon>Collibacillus</taxon>
    </lineage>
</organism>
<reference evidence="1" key="1">
    <citation type="journal article" date="2023" name="Int. J. Syst. Evol. Microbiol.">
        <title>Collibacillus ludicampi gen. nov., sp. nov., a new soil bacterium of the family Alicyclobacillaceae.</title>
        <authorList>
            <person name="Jojima T."/>
            <person name="Ioku Y."/>
            <person name="Fukuta Y."/>
            <person name="Shirasaka N."/>
            <person name="Matsumura Y."/>
            <person name="Mori M."/>
        </authorList>
    </citation>
    <scope>NUCLEOTIDE SEQUENCE</scope>
    <source>
        <strain evidence="1">TP075</strain>
    </source>
</reference>
<evidence type="ECO:0000313" key="2">
    <source>
        <dbReference type="Proteomes" id="UP001057291"/>
    </source>
</evidence>
<dbReference type="Proteomes" id="UP001057291">
    <property type="component" value="Unassembled WGS sequence"/>
</dbReference>
<sequence>MRRENRTSCDLTQGYPYPLEDETWVTRYQENRLVALIKDYQCVYVYWEISEERQRLLNEHFCCEIGNLPLFLRVYDVTALYFNGYNAHRYWEISIPWEADNWYIHGLEPGRNYFVDLGTKTIHGRFFTVLRSNLVELPPQPSGEGLDPSVRFACVKPSDGISSIAHDRLSHPPATASWLDLFNGYSLTTHMQKGES</sequence>